<comment type="function">
    <text evidence="6">Autophagy-specific protein that functions in response to autophagy-inducing signals as a scaffold to recruit other ATG proteins to organize preautophagosomal structure (PAS) formation. Modulates the timing and magnitude of the autophagy response, such as the size of the sequestering vesicles. Plays particularly a role in pexophagy and nucleophagy.</text>
</comment>
<dbReference type="Pfam" id="PF04108">
    <property type="entry name" value="ATG17_like"/>
    <property type="match status" value="1"/>
</dbReference>
<dbReference type="PANTHER" id="PTHR28005">
    <property type="entry name" value="AUTOPHAGY-RELATED PROTEIN 17"/>
    <property type="match status" value="1"/>
</dbReference>
<evidence type="ECO:0000256" key="5">
    <source>
        <dbReference type="ARBA" id="ARBA00023136"/>
    </source>
</evidence>
<evidence type="ECO:0000313" key="10">
    <source>
        <dbReference type="EMBL" id="GJJ08146.1"/>
    </source>
</evidence>
<evidence type="ECO:0000256" key="7">
    <source>
        <dbReference type="SAM" id="Coils"/>
    </source>
</evidence>
<feature type="domain" description="Autophagy protein ATG17-like" evidence="9">
    <location>
        <begin position="33"/>
        <end position="428"/>
    </location>
</feature>
<sequence>MAATVSQNSTPDRSSSPPHLVSLVLQSKKALQQGEQLLLRAHDLTITSSNHVVDVLALDAKIRWITQGIMEQIKAAAGVARSITERRQKLEEEAADWDNMRSQHQDSLDATLEALGVQVVPPSFHQSTLEFTLFGIQASDRIFQEDEIDDRENELEDRYKARKKWKTLRDFVDERGLEDVIESIEGERNALDATLSATALYPGTILSITEQIHHALNASLHPENSIPLTRPSSRNMPSPSQEKALPVVEPPSLKDTSAILLRQEKMSIGMATHLESLAAHYEQMATALKDKDSGGSLNEEDMDVFIRDTAELPAILHELEESISAIESAREEILTIKTTLKDTLKALSLVMDSLDELADKMEIMLQEQSDIEFSYNALILEIERRRQHRDKIEATVRQMKEQLDKIRDAPALTLDEISARNEFYAEHSSSIPDDLCLAISNLPQSYSITSFCKNSTDENQTEREILPEIDEDIIEDARRRLEAESQRIPEMMDTPTKPVMRREDSL</sequence>
<evidence type="ECO:0000256" key="8">
    <source>
        <dbReference type="SAM" id="MobiDB-lite"/>
    </source>
</evidence>
<dbReference type="GO" id="GO:1990316">
    <property type="term" value="C:Atg1/ULK1 kinase complex"/>
    <property type="evidence" value="ECO:0007669"/>
    <property type="project" value="TreeGrafter"/>
</dbReference>
<keyword evidence="4 6" id="KW-0072">Autophagy</keyword>
<gene>
    <name evidence="10" type="ORF">Clacol_002354</name>
</gene>
<evidence type="ECO:0000256" key="3">
    <source>
        <dbReference type="ARBA" id="ARBA00022490"/>
    </source>
</evidence>
<evidence type="ECO:0000259" key="9">
    <source>
        <dbReference type="Pfam" id="PF04108"/>
    </source>
</evidence>
<comment type="subcellular location">
    <subcellularLocation>
        <location evidence="6">Cytoplasm</location>
    </subcellularLocation>
    <subcellularLocation>
        <location evidence="6">Preautophagosomal structure membrane</location>
        <topology evidence="6">Peripheral membrane protein</topology>
    </subcellularLocation>
</comment>
<feature type="compositionally biased region" description="Polar residues" evidence="8">
    <location>
        <begin position="226"/>
        <end position="241"/>
    </location>
</feature>
<dbReference type="GO" id="GO:0060090">
    <property type="term" value="F:molecular adaptor activity"/>
    <property type="evidence" value="ECO:0007669"/>
    <property type="project" value="TreeGrafter"/>
</dbReference>
<feature type="coiled-coil region" evidence="7">
    <location>
        <begin position="382"/>
        <end position="409"/>
    </location>
</feature>
<evidence type="ECO:0000256" key="6">
    <source>
        <dbReference type="RuleBase" id="RU368080"/>
    </source>
</evidence>
<dbReference type="Proteomes" id="UP001050691">
    <property type="component" value="Unassembled WGS sequence"/>
</dbReference>
<keyword evidence="11" id="KW-1185">Reference proteome</keyword>
<name>A0AAV5A0G4_9AGAM</name>
<evidence type="ECO:0000256" key="2">
    <source>
        <dbReference type="ARBA" id="ARBA00013806"/>
    </source>
</evidence>
<dbReference type="InterPro" id="IPR018247">
    <property type="entry name" value="EF_Hand_1_Ca_BS"/>
</dbReference>
<dbReference type="GO" id="GO:0030295">
    <property type="term" value="F:protein kinase activator activity"/>
    <property type="evidence" value="ECO:0007669"/>
    <property type="project" value="TreeGrafter"/>
</dbReference>
<dbReference type="EMBL" id="BPWL01000003">
    <property type="protein sequence ID" value="GJJ08146.1"/>
    <property type="molecule type" value="Genomic_DNA"/>
</dbReference>
<keyword evidence="7" id="KW-0175">Coiled coil</keyword>
<organism evidence="10 11">
    <name type="scientific">Clathrus columnatus</name>
    <dbReference type="NCBI Taxonomy" id="1419009"/>
    <lineage>
        <taxon>Eukaryota</taxon>
        <taxon>Fungi</taxon>
        <taxon>Dikarya</taxon>
        <taxon>Basidiomycota</taxon>
        <taxon>Agaricomycotina</taxon>
        <taxon>Agaricomycetes</taxon>
        <taxon>Phallomycetidae</taxon>
        <taxon>Phallales</taxon>
        <taxon>Clathraceae</taxon>
        <taxon>Clathrus</taxon>
    </lineage>
</organism>
<dbReference type="InterPro" id="IPR007240">
    <property type="entry name" value="Atg17"/>
</dbReference>
<feature type="region of interest" description="Disordered" evidence="8">
    <location>
        <begin position="482"/>
        <end position="506"/>
    </location>
</feature>
<proteinExistence type="inferred from homology"/>
<accession>A0AAV5A0G4</accession>
<feature type="region of interest" description="Disordered" evidence="8">
    <location>
        <begin position="223"/>
        <end position="246"/>
    </location>
</feature>
<evidence type="ECO:0000256" key="4">
    <source>
        <dbReference type="ARBA" id="ARBA00023006"/>
    </source>
</evidence>
<dbReference type="GO" id="GO:0000045">
    <property type="term" value="P:autophagosome assembly"/>
    <property type="evidence" value="ECO:0007669"/>
    <property type="project" value="TreeGrafter"/>
</dbReference>
<dbReference type="AlphaFoldDB" id="A0AAV5A0G4"/>
<evidence type="ECO:0000313" key="11">
    <source>
        <dbReference type="Proteomes" id="UP001050691"/>
    </source>
</evidence>
<keyword evidence="3 6" id="KW-0963">Cytoplasm</keyword>
<feature type="coiled-coil region" evidence="7">
    <location>
        <begin position="73"/>
        <end position="107"/>
    </location>
</feature>
<keyword evidence="5" id="KW-0472">Membrane</keyword>
<dbReference type="GO" id="GO:0000422">
    <property type="term" value="P:autophagy of mitochondrion"/>
    <property type="evidence" value="ECO:0007669"/>
    <property type="project" value="TreeGrafter"/>
</dbReference>
<evidence type="ECO:0000256" key="1">
    <source>
        <dbReference type="ARBA" id="ARBA00006259"/>
    </source>
</evidence>
<comment type="similarity">
    <text evidence="1 6">Belongs to the ATG17 family.</text>
</comment>
<dbReference type="PROSITE" id="PS00018">
    <property type="entry name" value="EF_HAND_1"/>
    <property type="match status" value="1"/>
</dbReference>
<reference evidence="10" key="1">
    <citation type="submission" date="2021-10" db="EMBL/GenBank/DDBJ databases">
        <title>De novo Genome Assembly of Clathrus columnatus (Basidiomycota, Fungi) Using Illumina and Nanopore Sequence Data.</title>
        <authorList>
            <person name="Ogiso-Tanaka E."/>
            <person name="Itagaki H."/>
            <person name="Hosoya T."/>
            <person name="Hosaka K."/>
        </authorList>
    </citation>
    <scope>NUCLEOTIDE SEQUENCE</scope>
    <source>
        <strain evidence="10">MO-923</strain>
    </source>
</reference>
<dbReference type="GO" id="GO:0034727">
    <property type="term" value="P:piecemeal microautophagy of the nucleus"/>
    <property type="evidence" value="ECO:0007669"/>
    <property type="project" value="TreeGrafter"/>
</dbReference>
<dbReference type="GO" id="GO:0034045">
    <property type="term" value="C:phagophore assembly site membrane"/>
    <property type="evidence" value="ECO:0007669"/>
    <property type="project" value="UniProtKB-SubCell"/>
</dbReference>
<comment type="caution">
    <text evidence="10">The sequence shown here is derived from an EMBL/GenBank/DDBJ whole genome shotgun (WGS) entry which is preliminary data.</text>
</comment>
<dbReference type="PANTHER" id="PTHR28005:SF1">
    <property type="entry name" value="AUTOPHAGY-RELATED PROTEIN 17"/>
    <property type="match status" value="1"/>
</dbReference>
<protein>
    <recommendedName>
        <fullName evidence="2 6">Autophagy-related protein 17</fullName>
    </recommendedName>
</protein>
<dbReference type="InterPro" id="IPR045326">
    <property type="entry name" value="ATG17-like_dom"/>
</dbReference>